<sequence>MSEYKKIVLLKGLEVMDEYQFRTIKSLLRKELNLTKKLQEEFDRIQVADMMEDKFPQDAGLNKLAKMCESIKELEGLAKELKTEKAKVKSKNKGKNKTSVNKEKQEEPGDSQSLSTDHESNMTKPSSQKKRKTPTKTADGKKKKLSQETTQLPEPSGSNIQKDEGCLQTPQKPPPTPSSNKQQKKTDTKKHNTIKTEVSMKKQQLQELPANNISSAANELQTFQVISATVSKSLKTPHAPPETGFTSKMLQGSPAQPCQDFPTSPTNSSMHLDSHVPLTLFSDVQASHVPTATPSRSAWVFHMPSETVSSSLSAPQTSPVSVASSAQNLCPPTAAAFNSVKPPHSTQIVAPSSVQTPRVPSETLKCKAQLIKTSPATAYSNVQVPHALPEPVSRNACTTQVPQRATSSSIPTLNSTTVRAPRNTKAPGPSGIVSVCSLSSLASPATASSSLQASQVLPPTTSKSLAATRVPKPIETSSIQTTQMHPGAAANFIQPLHPLLLTESRSLYTTQVPPGVAASSIKQALPYPEVKASRNVQDPQKPSATTSGSLLAPCASLPGASSSLLDPRVCSATASLVPQATKSSSLFRSPRKGNIPKEPSKEEGYQCGPKEVTVLKVTEPFTYDLIKDKWMFHATVATETEFFRLKVYDKALKNMFIPKKIIAISDYFGHNGFLEIYNTSSVSDVNVNQTMVISNTLKQRANATPKIKDLFSQTKGTYVNGEFMVFKKNEKNNLIYYGIEDDTGTMEVVVYGRLTSIKCEPGNKLQLVCFELSSSEDTWQLKSVLHSYLKVINVRKKVNQP</sequence>
<dbReference type="EMBL" id="CALSGD010001417">
    <property type="protein sequence ID" value="CAH6789533.1"/>
    <property type="molecule type" value="Genomic_DNA"/>
</dbReference>
<evidence type="ECO:0000313" key="8">
    <source>
        <dbReference type="Proteomes" id="UP001152836"/>
    </source>
</evidence>
<gene>
    <name evidence="7" type="primary">Ifi207</name>
    <name evidence="7" type="ORF">PHOROB_LOCUS7031</name>
</gene>
<evidence type="ECO:0000259" key="5">
    <source>
        <dbReference type="PROSITE" id="PS50824"/>
    </source>
</evidence>
<accession>A0AAU9ZBU9</accession>
<dbReference type="GO" id="GO:0035458">
    <property type="term" value="P:cellular response to interferon-beta"/>
    <property type="evidence" value="ECO:0007669"/>
    <property type="project" value="InterPro"/>
</dbReference>
<dbReference type="InterPro" id="IPR004020">
    <property type="entry name" value="DAPIN"/>
</dbReference>
<dbReference type="CDD" id="cd08305">
    <property type="entry name" value="Pyrin"/>
    <property type="match status" value="1"/>
</dbReference>
<dbReference type="PROSITE" id="PS50824">
    <property type="entry name" value="DAPIN"/>
    <property type="match status" value="1"/>
</dbReference>
<dbReference type="Gene3D" id="1.10.533.10">
    <property type="entry name" value="Death Domain, Fas"/>
    <property type="match status" value="1"/>
</dbReference>
<dbReference type="InterPro" id="IPR004021">
    <property type="entry name" value="HIN200/IF120x"/>
</dbReference>
<dbReference type="SUPFAM" id="SSF159141">
    <property type="entry name" value="HIN-2000 domain-like"/>
    <property type="match status" value="2"/>
</dbReference>
<protein>
    <submittedName>
        <fullName evidence="7">Ifi207 protein</fullName>
    </submittedName>
</protein>
<evidence type="ECO:0000259" key="6">
    <source>
        <dbReference type="PROSITE" id="PS50834"/>
    </source>
</evidence>
<feature type="compositionally biased region" description="Polar residues" evidence="4">
    <location>
        <begin position="244"/>
        <end position="270"/>
    </location>
</feature>
<keyword evidence="3" id="KW-0539">Nucleus</keyword>
<feature type="region of interest" description="Disordered" evidence="4">
    <location>
        <begin position="531"/>
        <end position="552"/>
    </location>
</feature>
<feature type="compositionally biased region" description="Low complexity" evidence="4">
    <location>
        <begin position="448"/>
        <end position="459"/>
    </location>
</feature>
<evidence type="ECO:0000256" key="1">
    <source>
        <dbReference type="ARBA" id="ARBA00004123"/>
    </source>
</evidence>
<dbReference type="FunFam" id="2.40.50.140:FF:000500">
    <property type="entry name" value="Interferon-activable protein 202"/>
    <property type="match status" value="1"/>
</dbReference>
<dbReference type="Pfam" id="PF02758">
    <property type="entry name" value="PYRIN"/>
    <property type="match status" value="1"/>
</dbReference>
<comment type="similarity">
    <text evidence="2">Belongs to the HIN-200 family.</text>
</comment>
<feature type="domain" description="HIN-200" evidence="6">
    <location>
        <begin position="594"/>
        <end position="792"/>
    </location>
</feature>
<evidence type="ECO:0000256" key="3">
    <source>
        <dbReference type="ARBA" id="ARBA00023242"/>
    </source>
</evidence>
<evidence type="ECO:0000256" key="2">
    <source>
        <dbReference type="ARBA" id="ARBA00008647"/>
    </source>
</evidence>
<proteinExistence type="inferred from homology"/>
<organism evidence="7 8">
    <name type="scientific">Phodopus roborovskii</name>
    <name type="common">Roborovski's desert hamster</name>
    <name type="synonym">Cricetulus roborovskii</name>
    <dbReference type="NCBI Taxonomy" id="109678"/>
    <lineage>
        <taxon>Eukaryota</taxon>
        <taxon>Metazoa</taxon>
        <taxon>Chordata</taxon>
        <taxon>Craniata</taxon>
        <taxon>Vertebrata</taxon>
        <taxon>Euteleostomi</taxon>
        <taxon>Mammalia</taxon>
        <taxon>Eutheria</taxon>
        <taxon>Euarchontoglires</taxon>
        <taxon>Glires</taxon>
        <taxon>Rodentia</taxon>
        <taxon>Myomorpha</taxon>
        <taxon>Muroidea</taxon>
        <taxon>Cricetidae</taxon>
        <taxon>Cricetinae</taxon>
        <taxon>Phodopus</taxon>
    </lineage>
</organism>
<feature type="compositionally biased region" description="Polar residues" evidence="4">
    <location>
        <begin position="147"/>
        <end position="160"/>
    </location>
</feature>
<name>A0AAU9ZBU9_PHORO</name>
<feature type="domain" description="Pyrin" evidence="5">
    <location>
        <begin position="1"/>
        <end position="87"/>
    </location>
</feature>
<feature type="region of interest" description="Disordered" evidence="4">
    <location>
        <begin position="234"/>
        <end position="270"/>
    </location>
</feature>
<feature type="region of interest" description="Disordered" evidence="4">
    <location>
        <begin position="448"/>
        <end position="471"/>
    </location>
</feature>
<feature type="compositionally biased region" description="Polar residues" evidence="4">
    <location>
        <begin position="401"/>
        <end position="418"/>
    </location>
</feature>
<dbReference type="SMART" id="SM01289">
    <property type="entry name" value="PYRIN"/>
    <property type="match status" value="1"/>
</dbReference>
<dbReference type="PANTHER" id="PTHR12200:SF24">
    <property type="entry name" value="INTERFERON ACTIVATED GENE 207-RELATED"/>
    <property type="match status" value="1"/>
</dbReference>
<dbReference type="PROSITE" id="PS50834">
    <property type="entry name" value="HIN_200"/>
    <property type="match status" value="1"/>
</dbReference>
<dbReference type="InterPro" id="IPR011029">
    <property type="entry name" value="DEATH-like_dom_sf"/>
</dbReference>
<dbReference type="Pfam" id="PF02760">
    <property type="entry name" value="HIN"/>
    <property type="match status" value="1"/>
</dbReference>
<dbReference type="InterPro" id="IPR012340">
    <property type="entry name" value="NA-bd_OB-fold"/>
</dbReference>
<dbReference type="AlphaFoldDB" id="A0AAU9ZBU9"/>
<evidence type="ECO:0000256" key="4">
    <source>
        <dbReference type="SAM" id="MobiDB-lite"/>
    </source>
</evidence>
<feature type="region of interest" description="Disordered" evidence="4">
    <location>
        <begin position="401"/>
        <end position="429"/>
    </location>
</feature>
<feature type="region of interest" description="Disordered" evidence="4">
    <location>
        <begin position="82"/>
        <end position="202"/>
    </location>
</feature>
<evidence type="ECO:0000313" key="7">
    <source>
        <dbReference type="EMBL" id="CAH6789533.1"/>
    </source>
</evidence>
<keyword evidence="8" id="KW-1185">Reference proteome</keyword>
<dbReference type="Gene3D" id="2.40.50.140">
    <property type="entry name" value="Nucleic acid-binding proteins"/>
    <property type="match status" value="2"/>
</dbReference>
<dbReference type="Proteomes" id="UP001152836">
    <property type="component" value="Unassembled WGS sequence"/>
</dbReference>
<dbReference type="GO" id="GO:0005654">
    <property type="term" value="C:nucleoplasm"/>
    <property type="evidence" value="ECO:0007669"/>
    <property type="project" value="TreeGrafter"/>
</dbReference>
<dbReference type="PANTHER" id="PTHR12200">
    <property type="entry name" value="INTERFERON-INDUCIBLE PROTEIN AIM2 FAMILY MEMBER"/>
    <property type="match status" value="1"/>
</dbReference>
<reference evidence="7" key="1">
    <citation type="submission" date="2022-06" db="EMBL/GenBank/DDBJ databases">
        <authorList>
            <person name="Andreotti S."/>
            <person name="Wyler E."/>
        </authorList>
    </citation>
    <scope>NUCLEOTIDE SEQUENCE</scope>
</reference>
<dbReference type="GO" id="GO:0005829">
    <property type="term" value="C:cytosol"/>
    <property type="evidence" value="ECO:0007669"/>
    <property type="project" value="TreeGrafter"/>
</dbReference>
<dbReference type="GO" id="GO:0002218">
    <property type="term" value="P:activation of innate immune response"/>
    <property type="evidence" value="ECO:0007669"/>
    <property type="project" value="InterPro"/>
</dbReference>
<comment type="subcellular location">
    <subcellularLocation>
        <location evidence="1">Nucleus</location>
    </subcellularLocation>
</comment>
<comment type="caution">
    <text evidence="7">The sequence shown here is derived from an EMBL/GenBank/DDBJ whole genome shotgun (WGS) entry which is preliminary data.</text>
</comment>
<dbReference type="GO" id="GO:0003690">
    <property type="term" value="F:double-stranded DNA binding"/>
    <property type="evidence" value="ECO:0007669"/>
    <property type="project" value="TreeGrafter"/>
</dbReference>
<dbReference type="InterPro" id="IPR040205">
    <property type="entry name" value="HIN-200"/>
</dbReference>
<feature type="region of interest" description="Disordered" evidence="4">
    <location>
        <begin position="582"/>
        <end position="605"/>
    </location>
</feature>
<feature type="compositionally biased region" description="Polar residues" evidence="4">
    <location>
        <begin position="534"/>
        <end position="549"/>
    </location>
</feature>